<protein>
    <submittedName>
        <fullName evidence="2">Uncharacterized protein</fullName>
    </submittedName>
</protein>
<name>A0A839ZUY1_9CAUL</name>
<feature type="transmembrane region" description="Helical" evidence="1">
    <location>
        <begin position="132"/>
        <end position="153"/>
    </location>
</feature>
<feature type="transmembrane region" description="Helical" evidence="1">
    <location>
        <begin position="165"/>
        <end position="184"/>
    </location>
</feature>
<keyword evidence="1" id="KW-0472">Membrane</keyword>
<organism evidence="2 3">
    <name type="scientific">Phenylobacterium haematophilum</name>
    <dbReference type="NCBI Taxonomy" id="98513"/>
    <lineage>
        <taxon>Bacteria</taxon>
        <taxon>Pseudomonadati</taxon>
        <taxon>Pseudomonadota</taxon>
        <taxon>Alphaproteobacteria</taxon>
        <taxon>Caulobacterales</taxon>
        <taxon>Caulobacteraceae</taxon>
        <taxon>Phenylobacterium</taxon>
    </lineage>
</organism>
<proteinExistence type="predicted"/>
<sequence length="202" mass="21181">MKSTLSPHDRQKITARDAETLLVSAPADGDVLLWFRPRRGGGGGATFRPFCLGDTTMFIFGIILSIAAIGFFCWLLFTLAVFALPFFAGVTAGGWAYHTGAGWLGAILIGTVAAGLTLGFGQVLLATVRPLWAKFAIAAIFVAPAVIAGYHAVHGIVKHTIPSETWQIVFSVLGSIAVGITAFLRIAGMAAPDPVNQGLARA</sequence>
<feature type="transmembrane region" description="Helical" evidence="1">
    <location>
        <begin position="100"/>
        <end position="120"/>
    </location>
</feature>
<comment type="caution">
    <text evidence="2">The sequence shown here is derived from an EMBL/GenBank/DDBJ whole genome shotgun (WGS) entry which is preliminary data.</text>
</comment>
<evidence type="ECO:0000256" key="1">
    <source>
        <dbReference type="SAM" id="Phobius"/>
    </source>
</evidence>
<keyword evidence="1" id="KW-1133">Transmembrane helix</keyword>
<evidence type="ECO:0000313" key="3">
    <source>
        <dbReference type="Proteomes" id="UP000530564"/>
    </source>
</evidence>
<keyword evidence="1" id="KW-0812">Transmembrane</keyword>
<accession>A0A839ZUY1</accession>
<reference evidence="2 3" key="1">
    <citation type="submission" date="2020-08" db="EMBL/GenBank/DDBJ databases">
        <title>Genomic Encyclopedia of Type Strains, Phase IV (KMG-IV): sequencing the most valuable type-strain genomes for metagenomic binning, comparative biology and taxonomic classification.</title>
        <authorList>
            <person name="Goeker M."/>
        </authorList>
    </citation>
    <scope>NUCLEOTIDE SEQUENCE [LARGE SCALE GENOMIC DNA]</scope>
    <source>
        <strain evidence="2 3">DSM 21793</strain>
    </source>
</reference>
<dbReference type="AlphaFoldDB" id="A0A839ZUY1"/>
<gene>
    <name evidence="2" type="ORF">GGQ61_000541</name>
</gene>
<keyword evidence="3" id="KW-1185">Reference proteome</keyword>
<dbReference type="Proteomes" id="UP000530564">
    <property type="component" value="Unassembled WGS sequence"/>
</dbReference>
<dbReference type="RefSeq" id="WP_246370425.1">
    <property type="nucleotide sequence ID" value="NZ_JACIDK010000001.1"/>
</dbReference>
<evidence type="ECO:0000313" key="2">
    <source>
        <dbReference type="EMBL" id="MBB3889844.1"/>
    </source>
</evidence>
<dbReference type="EMBL" id="JACIDK010000001">
    <property type="protein sequence ID" value="MBB3889844.1"/>
    <property type="molecule type" value="Genomic_DNA"/>
</dbReference>
<feature type="transmembrane region" description="Helical" evidence="1">
    <location>
        <begin position="58"/>
        <end position="88"/>
    </location>
</feature>